<dbReference type="PATRIC" id="fig|1550024.3.peg.376"/>
<feature type="domain" description="DUF2344" evidence="1">
    <location>
        <begin position="4"/>
        <end position="185"/>
    </location>
</feature>
<sequence>MTTIRVWFTKTGEASYISLLDLQRVMQRALKRSGLPVWYTLGFNPHIYMTFAAPLSLGQESLAETVDFKSEAEGYDWDAAAPALSACLPRGIKVTRIAPAVLDAGDIACAAYEVRYAEKDAQAACAAWEAYNAAPAAEVVKEGKRGKKKTVDLKAHLPEVQLMRKNGGLVVCMRLPAGSVLNVNPVLVLGWLEQQHGLPAASGDILRTGIYTRNGEKFS</sequence>
<evidence type="ECO:0000313" key="3">
    <source>
        <dbReference type="EMBL" id="MST91886.1"/>
    </source>
</evidence>
<dbReference type="InterPro" id="IPR018768">
    <property type="entry name" value="DUF2344"/>
</dbReference>
<dbReference type="AlphaFoldDB" id="A0A0D8J3R0"/>
<dbReference type="EMBL" id="JXXK01000001">
    <property type="protein sequence ID" value="KJF41537.1"/>
    <property type="molecule type" value="Genomic_DNA"/>
</dbReference>
<reference evidence="2" key="1">
    <citation type="submission" date="2015-02" db="EMBL/GenBank/DDBJ databases">
        <title>A novel member of the family Ruminococcaceae isolated from human feces.</title>
        <authorList>
            <person name="Shkoporov A.N."/>
            <person name="Chaplin A.V."/>
            <person name="Motuzova O.V."/>
            <person name="Kafarskaia L.I."/>
            <person name="Khokhlova E.V."/>
            <person name="Efimov B.A."/>
        </authorList>
    </citation>
    <scope>NUCLEOTIDE SEQUENCE [LARGE SCALE GENOMIC DNA]</scope>
    <source>
        <strain evidence="2">585-1</strain>
    </source>
</reference>
<dbReference type="Proteomes" id="UP000431913">
    <property type="component" value="Unassembled WGS sequence"/>
</dbReference>
<evidence type="ECO:0000313" key="2">
    <source>
        <dbReference type="EMBL" id="KJF41537.1"/>
    </source>
</evidence>
<dbReference type="GeneID" id="42855353"/>
<dbReference type="RefSeq" id="WP_009325867.1">
    <property type="nucleotide sequence ID" value="NZ_CAUBPW010000030.1"/>
</dbReference>
<proteinExistence type="predicted"/>
<organism evidence="2 4">
    <name type="scientific">Ruthenibacterium lactatiformans</name>
    <dbReference type="NCBI Taxonomy" id="1550024"/>
    <lineage>
        <taxon>Bacteria</taxon>
        <taxon>Bacillati</taxon>
        <taxon>Bacillota</taxon>
        <taxon>Clostridia</taxon>
        <taxon>Eubacteriales</taxon>
        <taxon>Oscillospiraceae</taxon>
        <taxon>Ruthenibacterium</taxon>
    </lineage>
</organism>
<dbReference type="Proteomes" id="UP000032483">
    <property type="component" value="Unassembled WGS sequence"/>
</dbReference>
<accession>A0A0D8J3R0</accession>
<comment type="caution">
    <text evidence="2">The sequence shown here is derived from an EMBL/GenBank/DDBJ whole genome shotgun (WGS) entry which is preliminary data.</text>
</comment>
<keyword evidence="4" id="KW-1185">Reference proteome</keyword>
<protein>
    <submittedName>
        <fullName evidence="3">DUF2344 domain-containing protein</fullName>
    </submittedName>
</protein>
<dbReference type="Pfam" id="PF10105">
    <property type="entry name" value="DUF2344"/>
    <property type="match status" value="1"/>
</dbReference>
<dbReference type="NCBIfam" id="TIGR03936">
    <property type="entry name" value="sam_1_link_chp"/>
    <property type="match status" value="1"/>
</dbReference>
<evidence type="ECO:0000313" key="5">
    <source>
        <dbReference type="Proteomes" id="UP000431913"/>
    </source>
</evidence>
<name>A0A0D8J3R0_9FIRM</name>
<reference evidence="3 5" key="2">
    <citation type="submission" date="2019-08" db="EMBL/GenBank/DDBJ databases">
        <title>In-depth cultivation of the pig gut microbiome towards novel bacterial diversity and tailored functional studies.</title>
        <authorList>
            <person name="Wylensek D."/>
            <person name="Hitch T.C.A."/>
            <person name="Clavel T."/>
        </authorList>
    </citation>
    <scope>NUCLEOTIDE SEQUENCE [LARGE SCALE GENOMIC DNA]</scope>
    <source>
        <strain evidence="3 5">WCA3-601-WT-6J</strain>
    </source>
</reference>
<evidence type="ECO:0000313" key="4">
    <source>
        <dbReference type="Proteomes" id="UP000032483"/>
    </source>
</evidence>
<evidence type="ECO:0000259" key="1">
    <source>
        <dbReference type="Pfam" id="PF10105"/>
    </source>
</evidence>
<dbReference type="EMBL" id="VUNJ01000007">
    <property type="protein sequence ID" value="MST91886.1"/>
    <property type="molecule type" value="Genomic_DNA"/>
</dbReference>
<gene>
    <name evidence="3" type="ORF">FYJ76_08040</name>
    <name evidence="2" type="ORF">TQ39_01715</name>
</gene>